<dbReference type="EMBL" id="UINC01186473">
    <property type="protein sequence ID" value="SVD98712.1"/>
    <property type="molecule type" value="Genomic_DNA"/>
</dbReference>
<organism evidence="1">
    <name type="scientific">marine metagenome</name>
    <dbReference type="NCBI Taxonomy" id="408172"/>
    <lineage>
        <taxon>unclassified sequences</taxon>
        <taxon>metagenomes</taxon>
        <taxon>ecological metagenomes</taxon>
    </lineage>
</organism>
<sequence>GGEILEVLACPFHHLMLPEEHGPLCGVAQRESLGRSKSLQCVQIFG</sequence>
<evidence type="ECO:0000313" key="1">
    <source>
        <dbReference type="EMBL" id="SVD98712.1"/>
    </source>
</evidence>
<proteinExistence type="predicted"/>
<name>A0A382ZTB6_9ZZZZ</name>
<gene>
    <name evidence="1" type="ORF">METZ01_LOCUS451566</name>
</gene>
<dbReference type="AlphaFoldDB" id="A0A382ZTB6"/>
<feature type="non-terminal residue" evidence="1">
    <location>
        <position position="1"/>
    </location>
</feature>
<protein>
    <submittedName>
        <fullName evidence="1">Uncharacterized protein</fullName>
    </submittedName>
</protein>
<accession>A0A382ZTB6</accession>
<reference evidence="1" key="1">
    <citation type="submission" date="2018-05" db="EMBL/GenBank/DDBJ databases">
        <authorList>
            <person name="Lanie J.A."/>
            <person name="Ng W.-L."/>
            <person name="Kazmierczak K.M."/>
            <person name="Andrzejewski T.M."/>
            <person name="Davidsen T.M."/>
            <person name="Wayne K.J."/>
            <person name="Tettelin H."/>
            <person name="Glass J.I."/>
            <person name="Rusch D."/>
            <person name="Podicherti R."/>
            <person name="Tsui H.-C.T."/>
            <person name="Winkler M.E."/>
        </authorList>
    </citation>
    <scope>NUCLEOTIDE SEQUENCE</scope>
</reference>